<evidence type="ECO:0000313" key="1">
    <source>
        <dbReference type="EMBL" id="ABC32688.1"/>
    </source>
</evidence>
<reference evidence="1 2" key="1">
    <citation type="journal article" date="2005" name="Nucleic Acids Res.">
        <title>Genomic blueprint of Hahella chejuensis, a marine microbe producing an algicidal agent.</title>
        <authorList>
            <person name="Jeong H."/>
            <person name="Yim J.H."/>
            <person name="Lee C."/>
            <person name="Choi S.-H."/>
            <person name="Park Y.K."/>
            <person name="Yoon S.H."/>
            <person name="Hur C.-G."/>
            <person name="Kang H.-Y."/>
            <person name="Kim D."/>
            <person name="Lee H.H."/>
            <person name="Park K.H."/>
            <person name="Park S.-H."/>
            <person name="Park H.-S."/>
            <person name="Lee H.K."/>
            <person name="Oh T.K."/>
            <person name="Kim J.F."/>
        </authorList>
    </citation>
    <scope>NUCLEOTIDE SEQUENCE [LARGE SCALE GENOMIC DNA]</scope>
    <source>
        <strain evidence="1 2">KCTC 2396</strain>
    </source>
</reference>
<gene>
    <name evidence="1" type="ordered locus">HCH_06038</name>
</gene>
<organism evidence="1 2">
    <name type="scientific">Hahella chejuensis (strain KCTC 2396)</name>
    <dbReference type="NCBI Taxonomy" id="349521"/>
    <lineage>
        <taxon>Bacteria</taxon>
        <taxon>Pseudomonadati</taxon>
        <taxon>Pseudomonadota</taxon>
        <taxon>Gammaproteobacteria</taxon>
        <taxon>Oceanospirillales</taxon>
        <taxon>Hahellaceae</taxon>
        <taxon>Hahella</taxon>
    </lineage>
</organism>
<dbReference type="AlphaFoldDB" id="Q2S9I6"/>
<keyword evidence="2" id="KW-1185">Reference proteome</keyword>
<sequence length="59" mass="6602">MPDPVCDLICVYFHGAESLRDDKMRETGPGMPRPCRCKQIEGSYLRIKKACQCSLLAAV</sequence>
<accession>Q2S9I6</accession>
<dbReference type="KEGG" id="hch:HCH_06038"/>
<evidence type="ECO:0000313" key="2">
    <source>
        <dbReference type="Proteomes" id="UP000000238"/>
    </source>
</evidence>
<proteinExistence type="predicted"/>
<protein>
    <submittedName>
        <fullName evidence="1">Uncharacterized protein</fullName>
    </submittedName>
</protein>
<dbReference type="EMBL" id="CP000155">
    <property type="protein sequence ID" value="ABC32688.1"/>
    <property type="molecule type" value="Genomic_DNA"/>
</dbReference>
<dbReference type="Proteomes" id="UP000000238">
    <property type="component" value="Chromosome"/>
</dbReference>
<dbReference type="STRING" id="349521.HCH_06038"/>
<name>Q2S9I6_HAHCH</name>
<dbReference type="HOGENOM" id="CLU_2954106_0_0_6"/>